<dbReference type="InterPro" id="IPR011032">
    <property type="entry name" value="GroES-like_sf"/>
</dbReference>
<dbReference type="AlphaFoldDB" id="A0A815MDJ7"/>
<keyword evidence="1" id="KW-0732">Signal</keyword>
<evidence type="ECO:0000313" key="2">
    <source>
        <dbReference type="EMBL" id="CAF1419142.1"/>
    </source>
</evidence>
<feature type="signal peptide" evidence="1">
    <location>
        <begin position="1"/>
        <end position="15"/>
    </location>
</feature>
<accession>A0A815MDJ7</accession>
<comment type="caution">
    <text evidence="2">The sequence shown here is derived from an EMBL/GenBank/DDBJ whole genome shotgun (WGS) entry which is preliminary data.</text>
</comment>
<name>A0A815MDJ7_9BILA</name>
<dbReference type="SUPFAM" id="SSF50129">
    <property type="entry name" value="GroES-like"/>
    <property type="match status" value="1"/>
</dbReference>
<evidence type="ECO:0000256" key="1">
    <source>
        <dbReference type="SAM" id="SignalP"/>
    </source>
</evidence>
<protein>
    <submittedName>
        <fullName evidence="2">Uncharacterized protein</fullName>
    </submittedName>
</protein>
<reference evidence="2" key="1">
    <citation type="submission" date="2021-02" db="EMBL/GenBank/DDBJ databases">
        <authorList>
            <person name="Nowell W R."/>
        </authorList>
    </citation>
    <scope>NUCLEOTIDE SEQUENCE</scope>
</reference>
<evidence type="ECO:0000313" key="3">
    <source>
        <dbReference type="Proteomes" id="UP000663845"/>
    </source>
</evidence>
<dbReference type="EMBL" id="CAJNOG010001192">
    <property type="protein sequence ID" value="CAF1419142.1"/>
    <property type="molecule type" value="Genomic_DNA"/>
</dbReference>
<organism evidence="2 3">
    <name type="scientific">Adineta steineri</name>
    <dbReference type="NCBI Taxonomy" id="433720"/>
    <lineage>
        <taxon>Eukaryota</taxon>
        <taxon>Metazoa</taxon>
        <taxon>Spiralia</taxon>
        <taxon>Gnathifera</taxon>
        <taxon>Rotifera</taxon>
        <taxon>Eurotatoria</taxon>
        <taxon>Bdelloidea</taxon>
        <taxon>Adinetida</taxon>
        <taxon>Adinetidae</taxon>
        <taxon>Adineta</taxon>
    </lineage>
</organism>
<dbReference type="Gene3D" id="3.90.180.10">
    <property type="entry name" value="Medium-chain alcohol dehydrogenases, catalytic domain"/>
    <property type="match status" value="1"/>
</dbReference>
<gene>
    <name evidence="2" type="ORF">JYZ213_LOCUS38859</name>
</gene>
<dbReference type="Proteomes" id="UP000663845">
    <property type="component" value="Unassembled WGS sequence"/>
</dbReference>
<feature type="chain" id="PRO_5032552467" evidence="1">
    <location>
        <begin position="16"/>
        <end position="82"/>
    </location>
</feature>
<proteinExistence type="predicted"/>
<sequence length="82" mass="9116">MFIVLVLIFVIYSNSNFVGTIVRVGLATTNFQTSDHVVDVTGDGKYHSHIMINSQFIIRIPSNFPLTDEQLCSLPCSILTVI</sequence>